<dbReference type="EMBL" id="JADKYB010000005">
    <property type="protein sequence ID" value="MBM9505284.1"/>
    <property type="molecule type" value="Genomic_DNA"/>
</dbReference>
<keyword evidence="7" id="KW-1185">Reference proteome</keyword>
<comment type="subunit">
    <text evidence="2">Heterodimer of SbcC and SbcD.</text>
</comment>
<evidence type="ECO:0000256" key="1">
    <source>
        <dbReference type="ARBA" id="ARBA00006930"/>
    </source>
</evidence>
<dbReference type="SUPFAM" id="SSF52540">
    <property type="entry name" value="P-loop containing nucleoside triphosphate hydrolases"/>
    <property type="match status" value="1"/>
</dbReference>
<evidence type="ECO:0000256" key="2">
    <source>
        <dbReference type="ARBA" id="ARBA00011322"/>
    </source>
</evidence>
<comment type="similarity">
    <text evidence="1">Belongs to the SMC family. SbcC subfamily.</text>
</comment>
<dbReference type="NCBIfam" id="TIGR03185">
    <property type="entry name" value="DNA_S_dndD"/>
    <property type="match status" value="1"/>
</dbReference>
<dbReference type="InterPro" id="IPR027417">
    <property type="entry name" value="P-loop_NTPase"/>
</dbReference>
<dbReference type="PANTHER" id="PTHR32114">
    <property type="entry name" value="ABC TRANSPORTER ABCH.3"/>
    <property type="match status" value="1"/>
</dbReference>
<dbReference type="Gene3D" id="3.40.50.300">
    <property type="entry name" value="P-loop containing nucleotide triphosphate hydrolases"/>
    <property type="match status" value="2"/>
</dbReference>
<dbReference type="Pfam" id="PF13476">
    <property type="entry name" value="AAA_23"/>
    <property type="match status" value="1"/>
</dbReference>
<evidence type="ECO:0000313" key="7">
    <source>
        <dbReference type="Proteomes" id="UP000749040"/>
    </source>
</evidence>
<dbReference type="InterPro" id="IPR017599">
    <property type="entry name" value="DNA_S_DndD"/>
</dbReference>
<feature type="coiled-coil region" evidence="4">
    <location>
        <begin position="445"/>
        <end position="479"/>
    </location>
</feature>
<dbReference type="PANTHER" id="PTHR32114:SF2">
    <property type="entry name" value="ABC TRANSPORTER ABCH.3"/>
    <property type="match status" value="1"/>
</dbReference>
<protein>
    <recommendedName>
        <fullName evidence="3">Nuclease SbcCD subunit C</fullName>
    </recommendedName>
</protein>
<evidence type="ECO:0000256" key="3">
    <source>
        <dbReference type="ARBA" id="ARBA00013368"/>
    </source>
</evidence>
<name>A0ABS2TPM6_9ACTN</name>
<feature type="domain" description="Rad50/SbcC-type AAA" evidence="5">
    <location>
        <begin position="6"/>
        <end position="224"/>
    </location>
</feature>
<organism evidence="6 7">
    <name type="scientific">Actinacidiphila acididurans</name>
    <dbReference type="NCBI Taxonomy" id="2784346"/>
    <lineage>
        <taxon>Bacteria</taxon>
        <taxon>Bacillati</taxon>
        <taxon>Actinomycetota</taxon>
        <taxon>Actinomycetes</taxon>
        <taxon>Kitasatosporales</taxon>
        <taxon>Streptomycetaceae</taxon>
        <taxon>Actinacidiphila</taxon>
    </lineage>
</organism>
<dbReference type="RefSeq" id="WP_205357127.1">
    <property type="nucleotide sequence ID" value="NZ_JADKYB010000005.1"/>
</dbReference>
<proteinExistence type="inferred from homology"/>
<evidence type="ECO:0000256" key="4">
    <source>
        <dbReference type="SAM" id="Coils"/>
    </source>
</evidence>
<gene>
    <name evidence="6" type="primary">dndD</name>
    <name evidence="6" type="ORF">ITX44_12150</name>
</gene>
<feature type="coiled-coil region" evidence="4">
    <location>
        <begin position="185"/>
        <end position="239"/>
    </location>
</feature>
<comment type="caution">
    <text evidence="6">The sequence shown here is derived from an EMBL/GenBank/DDBJ whole genome shotgun (WGS) entry which is preliminary data.</text>
</comment>
<dbReference type="InterPro" id="IPR038729">
    <property type="entry name" value="Rad50/SbcC_AAA"/>
</dbReference>
<accession>A0ABS2TPM6</accession>
<dbReference type="Proteomes" id="UP000749040">
    <property type="component" value="Unassembled WGS sequence"/>
</dbReference>
<evidence type="ECO:0000259" key="5">
    <source>
        <dbReference type="Pfam" id="PF13476"/>
    </source>
</evidence>
<evidence type="ECO:0000313" key="6">
    <source>
        <dbReference type="EMBL" id="MBM9505284.1"/>
    </source>
</evidence>
<keyword evidence="4" id="KW-0175">Coiled coil</keyword>
<reference evidence="6 7" key="1">
    <citation type="submission" date="2021-01" db="EMBL/GenBank/DDBJ databases">
        <title>Streptomyces acididurans sp. nov., isolated from a peat swamp forest soil.</title>
        <authorList>
            <person name="Chantavorakit T."/>
            <person name="Duangmal K."/>
        </authorList>
    </citation>
    <scope>NUCLEOTIDE SEQUENCE [LARGE SCALE GENOMIC DNA]</scope>
    <source>
        <strain evidence="6 7">KK5PA1</strain>
    </source>
</reference>
<sequence>MLLHNITLRDFGAYRGEQRLDLRTEPGRPIVLIGGLNGCGKTTLLDAIQLVLYGPKADCSGRGSRPYNDYLQQCINREADPAEGASIALEFSITIEGEEHYYRVVRNWYFTGNKTLREFLTVLVDGEFSRSLTEGWADHVETILPLDVATLFFFDGEKIEELADPRSAARVIESAIHSLLGVSAVERLRQLLKTLENRQRLSEADQDVLDKIRKQELELEQATQAASDAHQLMAAARSELFVRQKELGDIEDKFEQAGGKEYERRKELEADRNRVKNQAVATNKALIFLAEGPLPLLLLQDQLTGVKKQAELEKEADDASRFLGVLQERDEWLLQQITDELPASARSVLKRKLTGDRKKRAAAADLEHSLGLPHDALLQLSALDQALASDSARARDLLKEAADIAEHLDVAQQRVEAVPDDEFIGGLVAERQTAIDRMAVAQVQFQRGENLHAEAVARRQRLEEELDRAHRSRRAAEWRSAWLERVVKYSEKTRGTLEQLGDDLLAHHIENVEAAVLHSFNTLMRKQGLIRDIQINTDDKFALVLTGPDGETIDPGRLSAGERQLLAVSLLWGLAKTAGNRLPSVIDTPLGRLDSKHREHLVDRYFPKAGRQVLLLSTDEEIDEKLLGRLKPYLSHTYRLVHDDKTFTTSVEPGYWWTAGAAHVA</sequence>